<gene>
    <name evidence="8" type="ORF">EEDITHA_LOCUS18431</name>
</gene>
<dbReference type="InterPro" id="IPR020846">
    <property type="entry name" value="MFS_dom"/>
</dbReference>
<proteinExistence type="inferred from homology"/>
<organism evidence="8 9">
    <name type="scientific">Euphydryas editha</name>
    <name type="common">Edith's checkerspot</name>
    <dbReference type="NCBI Taxonomy" id="104508"/>
    <lineage>
        <taxon>Eukaryota</taxon>
        <taxon>Metazoa</taxon>
        <taxon>Ecdysozoa</taxon>
        <taxon>Arthropoda</taxon>
        <taxon>Hexapoda</taxon>
        <taxon>Insecta</taxon>
        <taxon>Pterygota</taxon>
        <taxon>Neoptera</taxon>
        <taxon>Endopterygota</taxon>
        <taxon>Lepidoptera</taxon>
        <taxon>Glossata</taxon>
        <taxon>Ditrysia</taxon>
        <taxon>Papilionoidea</taxon>
        <taxon>Nymphalidae</taxon>
        <taxon>Nymphalinae</taxon>
        <taxon>Euphydryas</taxon>
    </lineage>
</organism>
<dbReference type="SUPFAM" id="SSF103473">
    <property type="entry name" value="MFS general substrate transporter"/>
    <property type="match status" value="1"/>
</dbReference>
<feature type="transmembrane region" description="Helical" evidence="6">
    <location>
        <begin position="439"/>
        <end position="456"/>
    </location>
</feature>
<accession>A0AAU9V198</accession>
<evidence type="ECO:0000256" key="2">
    <source>
        <dbReference type="ARBA" id="ARBA00005241"/>
    </source>
</evidence>
<keyword evidence="3 6" id="KW-0812">Transmembrane</keyword>
<dbReference type="InterPro" id="IPR024989">
    <property type="entry name" value="MFS_assoc_dom"/>
</dbReference>
<feature type="domain" description="Major facilitator superfamily (MFS) profile" evidence="7">
    <location>
        <begin position="497"/>
        <end position="742"/>
    </location>
</feature>
<feature type="transmembrane region" description="Helical" evidence="6">
    <location>
        <begin position="398"/>
        <end position="427"/>
    </location>
</feature>
<feature type="transmembrane region" description="Helical" evidence="6">
    <location>
        <begin position="589"/>
        <end position="609"/>
    </location>
</feature>
<feature type="transmembrane region" description="Helical" evidence="6">
    <location>
        <begin position="679"/>
        <end position="698"/>
    </location>
</feature>
<dbReference type="GO" id="GO:0022857">
    <property type="term" value="F:transmembrane transporter activity"/>
    <property type="evidence" value="ECO:0007669"/>
    <property type="project" value="InterPro"/>
</dbReference>
<dbReference type="EMBL" id="CAKOGL010000026">
    <property type="protein sequence ID" value="CAH2103995.1"/>
    <property type="molecule type" value="Genomic_DNA"/>
</dbReference>
<evidence type="ECO:0000313" key="9">
    <source>
        <dbReference type="Proteomes" id="UP001153954"/>
    </source>
</evidence>
<dbReference type="PANTHER" id="PTHR16172:SF30">
    <property type="entry name" value="SUGAR BABY, ISOFORM C"/>
    <property type="match status" value="1"/>
</dbReference>
<feature type="transmembrane region" description="Helical" evidence="6">
    <location>
        <begin position="557"/>
        <end position="577"/>
    </location>
</feature>
<dbReference type="GO" id="GO:0016020">
    <property type="term" value="C:membrane"/>
    <property type="evidence" value="ECO:0007669"/>
    <property type="project" value="UniProtKB-SubCell"/>
</dbReference>
<feature type="transmembrane region" description="Helical" evidence="6">
    <location>
        <begin position="510"/>
        <end position="537"/>
    </location>
</feature>
<comment type="caution">
    <text evidence="8">The sequence shown here is derived from an EMBL/GenBank/DDBJ whole genome shotgun (WGS) entry which is preliminary data.</text>
</comment>
<keyword evidence="4 6" id="KW-1133">Transmembrane helix</keyword>
<dbReference type="InterPro" id="IPR036259">
    <property type="entry name" value="MFS_trans_sf"/>
</dbReference>
<dbReference type="Gene3D" id="1.20.1250.20">
    <property type="entry name" value="MFS general substrate transporter like domains"/>
    <property type="match status" value="2"/>
</dbReference>
<sequence>MLQPKMKVNKKLLPIKGHFFLFNAGTAPLVPYLSTYARQLGFTSATVGLIYTVLPIFGLFAKPLFGVIADRFKIQKSLFLLFQIVIIVSFSAIYFIPENVTKASVDLDCGNGASTLRSCYQDAGLIDQCQVTSLGKENSTSVCKMNCDMDSPDMWQTVCEHWHIPSYCYRSVNSIKYKANISHIMEANKCVHFNTSVVTLDGYEYSPKCRNGSGYVDLNEPCTANCENNNLSLLINTSKVNMTCDNNQMLDFRFCSYDSNKLSNVMNRSDPLGNCEMTCAIDTPLVIMEVCETWNAGTANTCKAKNVNALPSNLTFDATILLYKTISEHRCVYIEIDHIQLKDGSIHYPYCGPKADHDPILHEFHSFCTIECDNDAVNDVFRAATESHINVTQYNKQFWMFFLMMIISWIGQAVVVTFADTICFNLLGTKISLYGKQRLWGSVGWGLVSLLTGSLIDLFSEGTNKDYTIAFILMFIFMLGDLIVSCFLQVDSTKMSINILADVGSLLNSLPTFVFILWTISVGLCTGLIWQFLFWLIEDVAGETCDGSDYVKTLQGLVSAIQMFGGEMPFMFISGYLLKKIGHINSMTLVLFALGIRFLLYSLLTNAWWILPIELFQGITFGMFYPTMTSYANVLSPPGTETTVQGLVGAVFEGVGSSLGSFIGGVLYENYGGWNTFRWFGYGALIACFLHAIVQYLMRDKHEQMGMAREMTNIVRYGQGSDGDAVYILADMDDDQNNERFK</sequence>
<feature type="transmembrane region" description="Helical" evidence="6">
    <location>
        <begin position="12"/>
        <end position="33"/>
    </location>
</feature>
<dbReference type="Proteomes" id="UP001153954">
    <property type="component" value="Unassembled WGS sequence"/>
</dbReference>
<dbReference type="PANTHER" id="PTHR16172">
    <property type="entry name" value="MAJOR FACILITATOR SUPERFAMILY DOMAIN-CONTAINING PROTEIN 6-LIKE"/>
    <property type="match status" value="1"/>
</dbReference>
<feature type="transmembrane region" description="Helical" evidence="6">
    <location>
        <begin position="647"/>
        <end position="667"/>
    </location>
</feature>
<evidence type="ECO:0000259" key="7">
    <source>
        <dbReference type="PROSITE" id="PS50850"/>
    </source>
</evidence>
<comment type="similarity">
    <text evidence="2">Belongs to the major facilitator superfamily. MFSD6 family.</text>
</comment>
<evidence type="ECO:0000256" key="6">
    <source>
        <dbReference type="SAM" id="Phobius"/>
    </source>
</evidence>
<dbReference type="InterPro" id="IPR051717">
    <property type="entry name" value="MFS_MFSD6"/>
</dbReference>
<evidence type="ECO:0000256" key="4">
    <source>
        <dbReference type="ARBA" id="ARBA00022989"/>
    </source>
</evidence>
<name>A0AAU9V198_EUPED</name>
<evidence type="ECO:0000256" key="1">
    <source>
        <dbReference type="ARBA" id="ARBA00004141"/>
    </source>
</evidence>
<keyword evidence="5 6" id="KW-0472">Membrane</keyword>
<evidence type="ECO:0000313" key="8">
    <source>
        <dbReference type="EMBL" id="CAH2103995.1"/>
    </source>
</evidence>
<protein>
    <recommendedName>
        <fullName evidence="7">Major facilitator superfamily (MFS) profile domain-containing protein</fullName>
    </recommendedName>
</protein>
<feature type="transmembrane region" description="Helical" evidence="6">
    <location>
        <begin position="77"/>
        <end position="96"/>
    </location>
</feature>
<dbReference type="AlphaFoldDB" id="A0AAU9V198"/>
<feature type="transmembrane region" description="Helical" evidence="6">
    <location>
        <begin position="45"/>
        <end position="65"/>
    </location>
</feature>
<dbReference type="CDD" id="cd17335">
    <property type="entry name" value="MFS_MFSD6"/>
    <property type="match status" value="1"/>
</dbReference>
<dbReference type="PROSITE" id="PS50850">
    <property type="entry name" value="MFS"/>
    <property type="match status" value="1"/>
</dbReference>
<feature type="transmembrane region" description="Helical" evidence="6">
    <location>
        <begin position="615"/>
        <end position="635"/>
    </location>
</feature>
<evidence type="ECO:0000256" key="3">
    <source>
        <dbReference type="ARBA" id="ARBA00022692"/>
    </source>
</evidence>
<feature type="transmembrane region" description="Helical" evidence="6">
    <location>
        <begin position="468"/>
        <end position="490"/>
    </location>
</feature>
<comment type="subcellular location">
    <subcellularLocation>
        <location evidence="1">Membrane</location>
        <topology evidence="1">Multi-pass membrane protein</topology>
    </subcellularLocation>
</comment>
<dbReference type="Pfam" id="PF12832">
    <property type="entry name" value="MFS_1_like"/>
    <property type="match status" value="1"/>
</dbReference>
<keyword evidence="9" id="KW-1185">Reference proteome</keyword>
<evidence type="ECO:0000256" key="5">
    <source>
        <dbReference type="ARBA" id="ARBA00023136"/>
    </source>
</evidence>
<reference evidence="8" key="1">
    <citation type="submission" date="2022-03" db="EMBL/GenBank/DDBJ databases">
        <authorList>
            <person name="Tunstrom K."/>
        </authorList>
    </citation>
    <scope>NUCLEOTIDE SEQUENCE</scope>
</reference>